<dbReference type="Gene3D" id="1.10.287.110">
    <property type="entry name" value="DnaJ domain"/>
    <property type="match status" value="1"/>
</dbReference>
<dbReference type="PRINTS" id="PR00625">
    <property type="entry name" value="JDOMAIN"/>
</dbReference>
<dbReference type="PROSITE" id="PS51379">
    <property type="entry name" value="4FE4S_FER_2"/>
    <property type="match status" value="1"/>
</dbReference>
<proteinExistence type="predicted"/>
<evidence type="ECO:0000256" key="1">
    <source>
        <dbReference type="SAM" id="MobiDB-lite"/>
    </source>
</evidence>
<feature type="compositionally biased region" description="Low complexity" evidence="1">
    <location>
        <begin position="312"/>
        <end position="327"/>
    </location>
</feature>
<evidence type="ECO:0000259" key="3">
    <source>
        <dbReference type="PROSITE" id="PS51379"/>
    </source>
</evidence>
<dbReference type="InterPro" id="IPR001623">
    <property type="entry name" value="DnaJ_domain"/>
</dbReference>
<feature type="domain" description="4Fe-4S ferredoxin-type" evidence="3">
    <location>
        <begin position="156"/>
        <end position="184"/>
    </location>
</feature>
<feature type="domain" description="J" evidence="2">
    <location>
        <begin position="58"/>
        <end position="121"/>
    </location>
</feature>
<dbReference type="Proteomes" id="UP001314263">
    <property type="component" value="Unassembled WGS sequence"/>
</dbReference>
<dbReference type="SUPFAM" id="SSF46565">
    <property type="entry name" value="Chaperone J-domain"/>
    <property type="match status" value="1"/>
</dbReference>
<dbReference type="PANTHER" id="PTHR45295:SF1">
    <property type="entry name" value="CHAPERONE PROTEIN DNAJ C76, CHLOROPLASTIC"/>
    <property type="match status" value="1"/>
</dbReference>
<dbReference type="EMBL" id="CAUYUE010000008">
    <property type="protein sequence ID" value="CAK0783074.1"/>
    <property type="molecule type" value="Genomic_DNA"/>
</dbReference>
<dbReference type="InterPro" id="IPR017896">
    <property type="entry name" value="4Fe4S_Fe-S-bd"/>
</dbReference>
<dbReference type="CDD" id="cd06257">
    <property type="entry name" value="DnaJ"/>
    <property type="match status" value="1"/>
</dbReference>
<evidence type="ECO:0000313" key="4">
    <source>
        <dbReference type="EMBL" id="CAK0783074.1"/>
    </source>
</evidence>
<evidence type="ECO:0000313" key="5">
    <source>
        <dbReference type="Proteomes" id="UP001314263"/>
    </source>
</evidence>
<gene>
    <name evidence="4" type="ORF">CVIRNUC_006269</name>
</gene>
<comment type="caution">
    <text evidence="4">The sequence shown here is derived from an EMBL/GenBank/DDBJ whole genome shotgun (WGS) entry which is preliminary data.</text>
</comment>
<dbReference type="Pfam" id="PF13370">
    <property type="entry name" value="Fer4_13"/>
    <property type="match status" value="1"/>
</dbReference>
<dbReference type="PROSITE" id="PS50076">
    <property type="entry name" value="DNAJ_2"/>
    <property type="match status" value="1"/>
</dbReference>
<evidence type="ECO:0000259" key="2">
    <source>
        <dbReference type="PROSITE" id="PS50076"/>
    </source>
</evidence>
<dbReference type="Gene3D" id="3.30.70.20">
    <property type="match status" value="1"/>
</dbReference>
<dbReference type="InterPro" id="IPR036869">
    <property type="entry name" value="J_dom_sf"/>
</dbReference>
<dbReference type="AlphaFoldDB" id="A0AAV1I6T5"/>
<sequence length="357" mass="39721">MQQAARQLPNISLSLLSVPSHQGPCSLVRQAGRRRRRVGPTRASAAAGGAPAEDKVVDFYELLNVDDDATLEDIKAAYRYLAKQCHPDQRGDVGHDMCVLLNEAYSVLSSPQERQKYNACLQEQLQDAIDDFTGKPLSKWLVNQKMGRNEDINERRAVFVDEAACIGCKQCVWCASGVFRMEPEFGRSRAFAQWCDTEDRIQDAIDSCPVDCIHWVDRDELPALEYVMQRRVGRTNVGVMMAGQGGGTADVFSMATRFLKEREQRLKQRAQSRAYTPAQEAAWARAADSIKTQDRGWWGNLSSALHDMMDSAAGTGSAAGSGNVQVGQRRRQRRTQLQENAGTIPLERALVPIRTSD</sequence>
<organism evidence="4 5">
    <name type="scientific">Coccomyxa viridis</name>
    <dbReference type="NCBI Taxonomy" id="1274662"/>
    <lineage>
        <taxon>Eukaryota</taxon>
        <taxon>Viridiplantae</taxon>
        <taxon>Chlorophyta</taxon>
        <taxon>core chlorophytes</taxon>
        <taxon>Trebouxiophyceae</taxon>
        <taxon>Trebouxiophyceae incertae sedis</taxon>
        <taxon>Coccomyxaceae</taxon>
        <taxon>Coccomyxa</taxon>
    </lineage>
</organism>
<dbReference type="SMART" id="SM00271">
    <property type="entry name" value="DnaJ"/>
    <property type="match status" value="1"/>
</dbReference>
<protein>
    <submittedName>
        <fullName evidence="4">Uncharacterized protein</fullName>
    </submittedName>
</protein>
<feature type="region of interest" description="Disordered" evidence="1">
    <location>
        <begin position="312"/>
        <end position="341"/>
    </location>
</feature>
<dbReference type="SUPFAM" id="SSF54862">
    <property type="entry name" value="4Fe-4S ferredoxins"/>
    <property type="match status" value="1"/>
</dbReference>
<keyword evidence="5" id="KW-1185">Reference proteome</keyword>
<reference evidence="4 5" key="1">
    <citation type="submission" date="2023-10" db="EMBL/GenBank/DDBJ databases">
        <authorList>
            <person name="Maclean D."/>
            <person name="Macfadyen A."/>
        </authorList>
    </citation>
    <scope>NUCLEOTIDE SEQUENCE [LARGE SCALE GENOMIC DNA]</scope>
</reference>
<accession>A0AAV1I6T5</accession>
<dbReference type="Pfam" id="PF00226">
    <property type="entry name" value="DnaJ"/>
    <property type="match status" value="1"/>
</dbReference>
<dbReference type="PANTHER" id="PTHR45295">
    <property type="entry name" value="CHAPERONE PROTEIN DNAJ C76, CHLOROPLASTIC"/>
    <property type="match status" value="1"/>
</dbReference>
<name>A0AAV1I6T5_9CHLO</name>